<reference evidence="1 2" key="1">
    <citation type="submission" date="2020-05" db="EMBL/GenBank/DDBJ databases">
        <authorList>
            <person name="Campoy J."/>
            <person name="Schneeberger K."/>
            <person name="Spophaly S."/>
        </authorList>
    </citation>
    <scope>NUCLEOTIDE SEQUENCE [LARGE SCALE GENOMIC DNA]</scope>
    <source>
        <strain evidence="1">PruArmRojPasFocal</strain>
    </source>
</reference>
<dbReference type="EMBL" id="CAEKDK010000007">
    <property type="protein sequence ID" value="CAB4288201.1"/>
    <property type="molecule type" value="Genomic_DNA"/>
</dbReference>
<evidence type="ECO:0000313" key="1">
    <source>
        <dbReference type="EMBL" id="CAB4288201.1"/>
    </source>
</evidence>
<evidence type="ECO:0000313" key="2">
    <source>
        <dbReference type="Proteomes" id="UP000507222"/>
    </source>
</evidence>
<proteinExistence type="predicted"/>
<gene>
    <name evidence="1" type="ORF">CURHAP_LOCUS46320</name>
</gene>
<organism evidence="1 2">
    <name type="scientific">Prunus armeniaca</name>
    <name type="common">Apricot</name>
    <name type="synonym">Armeniaca vulgaris</name>
    <dbReference type="NCBI Taxonomy" id="36596"/>
    <lineage>
        <taxon>Eukaryota</taxon>
        <taxon>Viridiplantae</taxon>
        <taxon>Streptophyta</taxon>
        <taxon>Embryophyta</taxon>
        <taxon>Tracheophyta</taxon>
        <taxon>Spermatophyta</taxon>
        <taxon>Magnoliopsida</taxon>
        <taxon>eudicotyledons</taxon>
        <taxon>Gunneridae</taxon>
        <taxon>Pentapetalae</taxon>
        <taxon>rosids</taxon>
        <taxon>fabids</taxon>
        <taxon>Rosales</taxon>
        <taxon>Rosaceae</taxon>
        <taxon>Amygdaloideae</taxon>
        <taxon>Amygdaleae</taxon>
        <taxon>Prunus</taxon>
    </lineage>
</organism>
<accession>A0A6J5VJ28</accession>
<sequence length="124" mass="13836">MAQLVHPIANSAFVLSIDTNFDSCIKLIREMTGPDPNSTLFGLLQEITAEFDWEVPHWVIIPRGNLDFIWHGFEIGDGALGVDIEYPNATVERSRGHDVAEGVSRHRSDFEAVADHFAPVHQLV</sequence>
<protein>
    <submittedName>
        <fullName evidence="1">Uncharacterized protein</fullName>
    </submittedName>
</protein>
<name>A0A6J5VJ28_PRUAR</name>
<dbReference type="Proteomes" id="UP000507222">
    <property type="component" value="Unassembled WGS sequence"/>
</dbReference>
<dbReference type="AlphaFoldDB" id="A0A6J5VJ28"/>